<gene>
    <name evidence="3" type="ORF">S01H1_50862</name>
</gene>
<proteinExistence type="predicted"/>
<dbReference type="AlphaFoldDB" id="X0X0J1"/>
<dbReference type="SUPFAM" id="SSF159006">
    <property type="entry name" value="YopX-like"/>
    <property type="match status" value="1"/>
</dbReference>
<feature type="domain" description="YopX protein" evidence="2">
    <location>
        <begin position="5"/>
        <end position="135"/>
    </location>
</feature>
<evidence type="ECO:0000256" key="1">
    <source>
        <dbReference type="SAM" id="MobiDB-lite"/>
    </source>
</evidence>
<comment type="caution">
    <text evidence="3">The sequence shown here is derived from an EMBL/GenBank/DDBJ whole genome shotgun (WGS) entry which is preliminary data.</text>
</comment>
<evidence type="ECO:0000259" key="2">
    <source>
        <dbReference type="Pfam" id="PF09643"/>
    </source>
</evidence>
<sequence>MRETKFRAWDDDAELMFYSDRPPDDYFFEFKNGELRGFAIRPPMSSSDPMEPPEPYCNDFPVMQYIGLKDKNGKKINWWEEDILQPVDGSCRIGIIAYRECYAEYEIQDALEHRICSLQAAYIDGWQKIGNIHKNLGEQDEQTNNRPIARSDRSCQEDPRLDA</sequence>
<feature type="compositionally biased region" description="Basic and acidic residues" evidence="1">
    <location>
        <begin position="149"/>
        <end position="163"/>
    </location>
</feature>
<dbReference type="InterPro" id="IPR019096">
    <property type="entry name" value="YopX_protein"/>
</dbReference>
<evidence type="ECO:0000313" key="3">
    <source>
        <dbReference type="EMBL" id="GAG18511.1"/>
    </source>
</evidence>
<dbReference type="Gene3D" id="2.30.30.290">
    <property type="entry name" value="YopX-like domains"/>
    <property type="match status" value="1"/>
</dbReference>
<organism evidence="3">
    <name type="scientific">marine sediment metagenome</name>
    <dbReference type="NCBI Taxonomy" id="412755"/>
    <lineage>
        <taxon>unclassified sequences</taxon>
        <taxon>metagenomes</taxon>
        <taxon>ecological metagenomes</taxon>
    </lineage>
</organism>
<name>X0X0J1_9ZZZZ</name>
<reference evidence="3" key="1">
    <citation type="journal article" date="2014" name="Front. Microbiol.">
        <title>High frequency of phylogenetically diverse reductive dehalogenase-homologous genes in deep subseafloor sedimentary metagenomes.</title>
        <authorList>
            <person name="Kawai M."/>
            <person name="Futagami T."/>
            <person name="Toyoda A."/>
            <person name="Takaki Y."/>
            <person name="Nishi S."/>
            <person name="Hori S."/>
            <person name="Arai W."/>
            <person name="Tsubouchi T."/>
            <person name="Morono Y."/>
            <person name="Uchiyama I."/>
            <person name="Ito T."/>
            <person name="Fujiyama A."/>
            <person name="Inagaki F."/>
            <person name="Takami H."/>
        </authorList>
    </citation>
    <scope>NUCLEOTIDE SEQUENCE</scope>
    <source>
        <strain evidence="3">Expedition CK06-06</strain>
    </source>
</reference>
<protein>
    <recommendedName>
        <fullName evidence="2">YopX protein domain-containing protein</fullName>
    </recommendedName>
</protein>
<dbReference type="Pfam" id="PF09643">
    <property type="entry name" value="YopX"/>
    <property type="match status" value="1"/>
</dbReference>
<dbReference type="EMBL" id="BARS01032791">
    <property type="protein sequence ID" value="GAG18511.1"/>
    <property type="molecule type" value="Genomic_DNA"/>
</dbReference>
<feature type="region of interest" description="Disordered" evidence="1">
    <location>
        <begin position="137"/>
        <end position="163"/>
    </location>
</feature>
<accession>X0X0J1</accession>
<dbReference type="InterPro" id="IPR023385">
    <property type="entry name" value="YopX-like_C"/>
</dbReference>